<dbReference type="InterPro" id="IPR036915">
    <property type="entry name" value="Cyclin-like_sf"/>
</dbReference>
<reference evidence="1" key="1">
    <citation type="journal article" date="2020" name="mSystems">
        <title>Genome- and Community-Level Interaction Insights into Carbon Utilization and Element Cycling Functions of Hydrothermarchaeota in Hydrothermal Sediment.</title>
        <authorList>
            <person name="Zhou Z."/>
            <person name="Liu Y."/>
            <person name="Xu W."/>
            <person name="Pan J."/>
            <person name="Luo Z.H."/>
            <person name="Li M."/>
        </authorList>
    </citation>
    <scope>NUCLEOTIDE SEQUENCE [LARGE SCALE GENOMIC DNA]</scope>
    <source>
        <strain evidence="1">SpSt-1116</strain>
    </source>
</reference>
<dbReference type="Gene3D" id="1.10.472.10">
    <property type="entry name" value="Cyclin-like"/>
    <property type="match status" value="1"/>
</dbReference>
<dbReference type="AlphaFoldDB" id="A0A7J3ZMG5"/>
<accession>A0A7J3ZMG5</accession>
<sequence>MPCLDTAEPYYLSQRRGDPEFKRYLKAVMRYASYIYPNSDTDPVAVLDELIARYGVLIPSVVYKRARELVARVQGVLSGRRAKTVAAAVLKIALDEVMVNSNPSSAVFKEICRKLRVSEQAVSTVIKKIVESNCLHLSQQEPQR</sequence>
<name>A0A7J3ZMG5_9CREN</name>
<protein>
    <submittedName>
        <fullName evidence="1">Uncharacterized protein</fullName>
    </submittedName>
</protein>
<proteinExistence type="predicted"/>
<comment type="caution">
    <text evidence="1">The sequence shown here is derived from an EMBL/GenBank/DDBJ whole genome shotgun (WGS) entry which is preliminary data.</text>
</comment>
<gene>
    <name evidence="1" type="ORF">ENM78_06615</name>
</gene>
<dbReference type="EMBL" id="DRZC01000084">
    <property type="protein sequence ID" value="HHQ81102.1"/>
    <property type="molecule type" value="Genomic_DNA"/>
</dbReference>
<dbReference type="SUPFAM" id="SSF47954">
    <property type="entry name" value="Cyclin-like"/>
    <property type="match status" value="1"/>
</dbReference>
<evidence type="ECO:0000313" key="1">
    <source>
        <dbReference type="EMBL" id="HHQ81102.1"/>
    </source>
</evidence>
<organism evidence="1">
    <name type="scientific">Fervidicoccus fontis</name>
    <dbReference type="NCBI Taxonomy" id="683846"/>
    <lineage>
        <taxon>Archaea</taxon>
        <taxon>Thermoproteota</taxon>
        <taxon>Thermoprotei</taxon>
        <taxon>Fervidicoccales</taxon>
        <taxon>Fervidicoccaceae</taxon>
        <taxon>Fervidicoccus</taxon>
    </lineage>
</organism>